<evidence type="ECO:0000256" key="17">
    <source>
        <dbReference type="ARBA" id="ARBA00023285"/>
    </source>
</evidence>
<dbReference type="InterPro" id="IPR030963">
    <property type="entry name" value="DHQ_synth_fam"/>
</dbReference>
<feature type="binding site" evidence="18">
    <location>
        <position position="151"/>
    </location>
    <ligand>
        <name>NAD(+)</name>
        <dbReference type="ChEBI" id="CHEBI:57540"/>
    </ligand>
</feature>
<dbReference type="EC" id="4.2.3.4" evidence="7 18"/>
<dbReference type="InterPro" id="IPR016037">
    <property type="entry name" value="DHQ_synth_AroB"/>
</dbReference>
<keyword evidence="13 18" id="KW-0862">Zinc</keyword>
<dbReference type="AlphaFoldDB" id="A0A286GI87"/>
<evidence type="ECO:0000256" key="16">
    <source>
        <dbReference type="ARBA" id="ARBA00023239"/>
    </source>
</evidence>
<feature type="binding site" evidence="18">
    <location>
        <position position="193"/>
    </location>
    <ligand>
        <name>Zn(2+)</name>
        <dbReference type="ChEBI" id="CHEBI:29105"/>
    </ligand>
</feature>
<dbReference type="InterPro" id="IPR056179">
    <property type="entry name" value="DHQS_C"/>
</dbReference>
<evidence type="ECO:0000256" key="10">
    <source>
        <dbReference type="ARBA" id="ARBA00022605"/>
    </source>
</evidence>
<evidence type="ECO:0000256" key="8">
    <source>
        <dbReference type="ARBA" id="ARBA00017684"/>
    </source>
</evidence>
<feature type="binding site" evidence="18">
    <location>
        <position position="160"/>
    </location>
    <ligand>
        <name>NAD(+)</name>
        <dbReference type="ChEBI" id="CHEBI:57540"/>
    </ligand>
</feature>
<evidence type="ECO:0000259" key="20">
    <source>
        <dbReference type="Pfam" id="PF24621"/>
    </source>
</evidence>
<dbReference type="RefSeq" id="WP_245913430.1">
    <property type="nucleotide sequence ID" value="NZ_OCNJ01000004.1"/>
</dbReference>
<dbReference type="Gene3D" id="1.20.1090.10">
    <property type="entry name" value="Dehydroquinate synthase-like - alpha domain"/>
    <property type="match status" value="1"/>
</dbReference>
<name>A0A286GI87_9PROT</name>
<dbReference type="HAMAP" id="MF_00110">
    <property type="entry name" value="DHQ_synthase"/>
    <property type="match status" value="1"/>
</dbReference>
<dbReference type="GO" id="GO:0009423">
    <property type="term" value="P:chorismate biosynthetic process"/>
    <property type="evidence" value="ECO:0007669"/>
    <property type="project" value="UniProtKB-UniRule"/>
</dbReference>
<feature type="binding site" evidence="18">
    <location>
        <begin position="138"/>
        <end position="139"/>
    </location>
    <ligand>
        <name>NAD(+)</name>
        <dbReference type="ChEBI" id="CHEBI:57540"/>
    </ligand>
</feature>
<comment type="pathway">
    <text evidence="5 18">Metabolic intermediate biosynthesis; chorismate biosynthesis; chorismate from D-erythrose 4-phosphate and phosphoenolpyruvate: step 2/7.</text>
</comment>
<dbReference type="GO" id="GO:0003856">
    <property type="term" value="F:3-dehydroquinate synthase activity"/>
    <property type="evidence" value="ECO:0007669"/>
    <property type="project" value="UniProtKB-UniRule"/>
</dbReference>
<feature type="binding site" evidence="18">
    <location>
        <position position="274"/>
    </location>
    <ligand>
        <name>Zn(2+)</name>
        <dbReference type="ChEBI" id="CHEBI:29105"/>
    </ligand>
</feature>
<dbReference type="Pfam" id="PF24621">
    <property type="entry name" value="DHQS_C"/>
    <property type="match status" value="1"/>
</dbReference>
<keyword evidence="9 18" id="KW-0963">Cytoplasm</keyword>
<protein>
    <recommendedName>
        <fullName evidence="8 18">3-dehydroquinate synthase</fullName>
        <shortName evidence="18">DHQS</shortName>
        <ecNumber evidence="7 18">4.2.3.4</ecNumber>
    </recommendedName>
</protein>
<keyword evidence="11 18" id="KW-0479">Metal-binding</keyword>
<accession>A0A286GI87</accession>
<dbReference type="Gene3D" id="3.40.50.1970">
    <property type="match status" value="1"/>
</dbReference>
<dbReference type="PIRSF" id="PIRSF001455">
    <property type="entry name" value="DHQ_synth"/>
    <property type="match status" value="1"/>
</dbReference>
<evidence type="ECO:0000256" key="13">
    <source>
        <dbReference type="ARBA" id="ARBA00022833"/>
    </source>
</evidence>
<feature type="binding site" evidence="18">
    <location>
        <begin position="114"/>
        <end position="118"/>
    </location>
    <ligand>
        <name>NAD(+)</name>
        <dbReference type="ChEBI" id="CHEBI:57540"/>
    </ligand>
</feature>
<organism evidence="21 22">
    <name type="scientific">Caenispirillum bisanense</name>
    <dbReference type="NCBI Taxonomy" id="414052"/>
    <lineage>
        <taxon>Bacteria</taxon>
        <taxon>Pseudomonadati</taxon>
        <taxon>Pseudomonadota</taxon>
        <taxon>Alphaproteobacteria</taxon>
        <taxon>Rhodospirillales</taxon>
        <taxon>Novispirillaceae</taxon>
        <taxon>Caenispirillum</taxon>
    </lineage>
</organism>
<keyword evidence="16 18" id="KW-0456">Lyase</keyword>
<comment type="subcellular location">
    <subcellularLocation>
        <location evidence="4 18">Cytoplasm</location>
    </subcellularLocation>
</comment>
<keyword evidence="17 18" id="KW-0170">Cobalt</keyword>
<evidence type="ECO:0000256" key="9">
    <source>
        <dbReference type="ARBA" id="ARBA00022490"/>
    </source>
</evidence>
<reference evidence="21 22" key="1">
    <citation type="submission" date="2017-09" db="EMBL/GenBank/DDBJ databases">
        <authorList>
            <person name="Ehlers B."/>
            <person name="Leendertz F.H."/>
        </authorList>
    </citation>
    <scope>NUCLEOTIDE SEQUENCE [LARGE SCALE GENOMIC DNA]</scope>
    <source>
        <strain evidence="21 22">USBA 140</strain>
    </source>
</reference>
<comment type="cofactor">
    <cofactor evidence="18">
        <name>Co(2+)</name>
        <dbReference type="ChEBI" id="CHEBI:48828"/>
    </cofactor>
    <cofactor evidence="18">
        <name>Zn(2+)</name>
        <dbReference type="ChEBI" id="CHEBI:29105"/>
    </cofactor>
    <text evidence="18">Binds 1 divalent metal cation per subunit. Can use either Co(2+) or Zn(2+).</text>
</comment>
<dbReference type="PANTHER" id="PTHR43622">
    <property type="entry name" value="3-DEHYDROQUINATE SYNTHASE"/>
    <property type="match status" value="1"/>
</dbReference>
<evidence type="ECO:0000256" key="14">
    <source>
        <dbReference type="ARBA" id="ARBA00023027"/>
    </source>
</evidence>
<dbReference type="InterPro" id="IPR050071">
    <property type="entry name" value="Dehydroquinate_synthase"/>
</dbReference>
<dbReference type="GO" id="GO:0005737">
    <property type="term" value="C:cytoplasm"/>
    <property type="evidence" value="ECO:0007669"/>
    <property type="project" value="UniProtKB-SubCell"/>
</dbReference>
<dbReference type="FunFam" id="3.40.50.1970:FF:000001">
    <property type="entry name" value="3-dehydroquinate synthase"/>
    <property type="match status" value="1"/>
</dbReference>
<dbReference type="GO" id="GO:0046872">
    <property type="term" value="F:metal ion binding"/>
    <property type="evidence" value="ECO:0007669"/>
    <property type="project" value="UniProtKB-KW"/>
</dbReference>
<feature type="domain" description="3-dehydroquinate synthase C-terminal" evidence="20">
    <location>
        <begin position="190"/>
        <end position="339"/>
    </location>
</feature>
<dbReference type="GO" id="GO:0008652">
    <property type="term" value="P:amino acid biosynthetic process"/>
    <property type="evidence" value="ECO:0007669"/>
    <property type="project" value="UniProtKB-KW"/>
</dbReference>
<evidence type="ECO:0000256" key="12">
    <source>
        <dbReference type="ARBA" id="ARBA00022741"/>
    </source>
</evidence>
<keyword evidence="12 18" id="KW-0547">Nucleotide-binding</keyword>
<dbReference type="UniPathway" id="UPA00053">
    <property type="reaction ID" value="UER00085"/>
</dbReference>
<proteinExistence type="inferred from homology"/>
<evidence type="ECO:0000256" key="11">
    <source>
        <dbReference type="ARBA" id="ARBA00022723"/>
    </source>
</evidence>
<dbReference type="NCBIfam" id="TIGR01357">
    <property type="entry name" value="aroB"/>
    <property type="match status" value="1"/>
</dbReference>
<dbReference type="InterPro" id="IPR030960">
    <property type="entry name" value="DHQS/DOIS_N"/>
</dbReference>
<dbReference type="GO" id="GO:0000166">
    <property type="term" value="F:nucleotide binding"/>
    <property type="evidence" value="ECO:0007669"/>
    <property type="project" value="UniProtKB-KW"/>
</dbReference>
<evidence type="ECO:0000256" key="7">
    <source>
        <dbReference type="ARBA" id="ARBA00013031"/>
    </source>
</evidence>
<feature type="domain" description="3-dehydroquinate synthase N-terminal" evidence="19">
    <location>
        <begin position="77"/>
        <end position="187"/>
    </location>
</feature>
<comment type="caution">
    <text evidence="18">Lacks conserved residue(s) required for the propagation of feature annotation.</text>
</comment>
<dbReference type="EMBL" id="OCNJ01000004">
    <property type="protein sequence ID" value="SOD94684.1"/>
    <property type="molecule type" value="Genomic_DNA"/>
</dbReference>
<feature type="binding site" evidence="18">
    <location>
        <position position="256"/>
    </location>
    <ligand>
        <name>Zn(2+)</name>
        <dbReference type="ChEBI" id="CHEBI:29105"/>
    </ligand>
</feature>
<keyword evidence="22" id="KW-1185">Reference proteome</keyword>
<gene>
    <name evidence="18" type="primary">aroB</name>
    <name evidence="21" type="ORF">SAMN05421508_10487</name>
</gene>
<dbReference type="Pfam" id="PF01761">
    <property type="entry name" value="DHQ_synthase"/>
    <property type="match status" value="1"/>
</dbReference>
<keyword evidence="14 18" id="KW-0520">NAD</keyword>
<evidence type="ECO:0000256" key="18">
    <source>
        <dbReference type="HAMAP-Rule" id="MF_00110"/>
    </source>
</evidence>
<evidence type="ECO:0000256" key="1">
    <source>
        <dbReference type="ARBA" id="ARBA00001393"/>
    </source>
</evidence>
<dbReference type="GO" id="GO:0009073">
    <property type="term" value="P:aromatic amino acid family biosynthetic process"/>
    <property type="evidence" value="ECO:0007669"/>
    <property type="project" value="UniProtKB-KW"/>
</dbReference>
<sequence>MSDAALDPAETLRVELGDRSYDIAVGGGLLAEAGARMAPVLRQKRAFVVTDATVAPLHLGRLTASLDAAGIRHDTHILPAGEATKSFAHLESLLDAMLAAKCERGTMIVALGGGVIGDITGFAASVLLRGVDFVQVPTTLLSQVDSSVGGKTGINTRHGKNLVGTFHQPRLVLIDTDTLTTLPRRELLAGYAEVVKYGLIDSPGFFAWLEETGAALIDGDTAARRRAILTSCAAKARVVQADEREGGVRALLNLGHTFGHALEAECGYGETLLHGEAVAVGMLMAFELSARMGLAPAADVERLRAHLAAVGLPVVPPRLEGRRMDADILVSHMASDKKVADGKVTFVLAHGIGRAFLCRDVDPAVLRGVVADFVAAS</sequence>
<evidence type="ECO:0000313" key="22">
    <source>
        <dbReference type="Proteomes" id="UP000219621"/>
    </source>
</evidence>
<keyword evidence="15 18" id="KW-0057">Aromatic amino acid biosynthesis</keyword>
<evidence type="ECO:0000256" key="6">
    <source>
        <dbReference type="ARBA" id="ARBA00005412"/>
    </source>
</evidence>
<comment type="similarity">
    <text evidence="6 18">Belongs to the sugar phosphate cyclases superfamily. Dehydroquinate synthase family.</text>
</comment>
<evidence type="ECO:0000256" key="3">
    <source>
        <dbReference type="ARBA" id="ARBA00003485"/>
    </source>
</evidence>
<evidence type="ECO:0000256" key="5">
    <source>
        <dbReference type="ARBA" id="ARBA00004661"/>
    </source>
</evidence>
<dbReference type="Proteomes" id="UP000219621">
    <property type="component" value="Unassembled WGS sequence"/>
</dbReference>
<evidence type="ECO:0000313" key="21">
    <source>
        <dbReference type="EMBL" id="SOD94684.1"/>
    </source>
</evidence>
<comment type="catalytic activity">
    <reaction evidence="1 18">
        <text>7-phospho-2-dehydro-3-deoxy-D-arabino-heptonate = 3-dehydroquinate + phosphate</text>
        <dbReference type="Rhea" id="RHEA:21968"/>
        <dbReference type="ChEBI" id="CHEBI:32364"/>
        <dbReference type="ChEBI" id="CHEBI:43474"/>
        <dbReference type="ChEBI" id="CHEBI:58394"/>
        <dbReference type="EC" id="4.2.3.4"/>
    </reaction>
</comment>
<keyword evidence="10 18" id="KW-0028">Amino-acid biosynthesis</keyword>
<dbReference type="CDD" id="cd08195">
    <property type="entry name" value="DHQS"/>
    <property type="match status" value="1"/>
</dbReference>
<evidence type="ECO:0000256" key="4">
    <source>
        <dbReference type="ARBA" id="ARBA00004496"/>
    </source>
</evidence>
<evidence type="ECO:0000259" key="19">
    <source>
        <dbReference type="Pfam" id="PF01761"/>
    </source>
</evidence>
<evidence type="ECO:0000256" key="2">
    <source>
        <dbReference type="ARBA" id="ARBA00001911"/>
    </source>
</evidence>
<dbReference type="PANTHER" id="PTHR43622:SF7">
    <property type="entry name" value="3-DEHYDROQUINATE SYNTHASE, CHLOROPLASTIC"/>
    <property type="match status" value="1"/>
</dbReference>
<dbReference type="SUPFAM" id="SSF56796">
    <property type="entry name" value="Dehydroquinate synthase-like"/>
    <property type="match status" value="1"/>
</dbReference>
<comment type="function">
    <text evidence="3 18">Catalyzes the conversion of 3-deoxy-D-arabino-heptulosonate 7-phosphate (DAHP) to dehydroquinate (DHQ).</text>
</comment>
<comment type="cofactor">
    <cofactor evidence="2 18">
        <name>NAD(+)</name>
        <dbReference type="ChEBI" id="CHEBI:57540"/>
    </cofactor>
</comment>
<evidence type="ECO:0000256" key="15">
    <source>
        <dbReference type="ARBA" id="ARBA00023141"/>
    </source>
</evidence>
<feature type="binding site" evidence="18">
    <location>
        <begin position="178"/>
        <end position="181"/>
    </location>
    <ligand>
        <name>NAD(+)</name>
        <dbReference type="ChEBI" id="CHEBI:57540"/>
    </ligand>
</feature>